<reference evidence="1" key="1">
    <citation type="submission" date="2021-02" db="EMBL/GenBank/DDBJ databases">
        <title>Abyssanaerobacter marinus gen.nov., sp., nov, anaerobic bacterium isolated from the Onnuri vent field of Indian Ocean and suggestion of Mogibacteriaceae fam. nov., and proposal of reclassification of ambiguous this family's genus member.</title>
        <authorList>
            <person name="Kim Y.J."/>
            <person name="Yang J.-A."/>
        </authorList>
    </citation>
    <scope>NUCLEOTIDE SEQUENCE</scope>
    <source>
        <strain evidence="1">DSM 2634</strain>
    </source>
</reference>
<name>A0A939D6H0_CLOAM</name>
<protein>
    <submittedName>
        <fullName evidence="1">TIGR04076 family protein</fullName>
    </submittedName>
</protein>
<evidence type="ECO:0000313" key="1">
    <source>
        <dbReference type="EMBL" id="MBN7771990.1"/>
    </source>
</evidence>
<organism evidence="1 2">
    <name type="scientific">Clostridium aminobutyricum</name>
    <dbReference type="NCBI Taxonomy" id="33953"/>
    <lineage>
        <taxon>Bacteria</taxon>
        <taxon>Bacillati</taxon>
        <taxon>Bacillota</taxon>
        <taxon>Clostridia</taxon>
        <taxon>Eubacteriales</taxon>
        <taxon>Clostridiaceae</taxon>
        <taxon>Clostridium</taxon>
    </lineage>
</organism>
<dbReference type="EMBL" id="JAFJZZ010000001">
    <property type="protein sequence ID" value="MBN7771990.1"/>
    <property type="molecule type" value="Genomic_DNA"/>
</dbReference>
<dbReference type="InterPro" id="IPR023811">
    <property type="entry name" value="CHP04076"/>
</dbReference>
<dbReference type="NCBIfam" id="TIGR04076">
    <property type="entry name" value="TIGR04076 family protein"/>
    <property type="match status" value="1"/>
</dbReference>
<accession>A0A939D6H0</accession>
<gene>
    <name evidence="1" type="ORF">JYB65_01255</name>
</gene>
<comment type="caution">
    <text evidence="1">The sequence shown here is derived from an EMBL/GenBank/DDBJ whole genome shotgun (WGS) entry which is preliminary data.</text>
</comment>
<keyword evidence="2" id="KW-1185">Reference proteome</keyword>
<evidence type="ECO:0000313" key="2">
    <source>
        <dbReference type="Proteomes" id="UP000664545"/>
    </source>
</evidence>
<dbReference type="AlphaFoldDB" id="A0A939D6H0"/>
<sequence>MAKRPKIRIKMIDKIGSGPCHYGHKKGDIFDFDTDRGKMCPMMLHTAFPYIDILRYGGQVPGGETPNKCKFCCPDADVINVFEIEKIEE</sequence>
<proteinExistence type="predicted"/>
<dbReference type="Proteomes" id="UP000664545">
    <property type="component" value="Unassembled WGS sequence"/>
</dbReference>
<dbReference type="RefSeq" id="WP_206580769.1">
    <property type="nucleotide sequence ID" value="NZ_JAFJZZ010000001.1"/>
</dbReference>